<dbReference type="InterPro" id="IPR003447">
    <property type="entry name" value="FEMABX"/>
</dbReference>
<comment type="caution">
    <text evidence="7">The sequence shown here is derived from an EMBL/GenBank/DDBJ whole genome shotgun (WGS) entry which is preliminary data.</text>
</comment>
<dbReference type="GO" id="GO:0016755">
    <property type="term" value="F:aminoacyltransferase activity"/>
    <property type="evidence" value="ECO:0007669"/>
    <property type="project" value="InterPro"/>
</dbReference>
<comment type="similarity">
    <text evidence="1">Belongs to the FemABX family.</text>
</comment>
<organism evidence="7 8">
    <name type="scientific">Candidatus Doudnabacteria bacterium RIFCSPHIGHO2_12_FULL_48_16</name>
    <dbReference type="NCBI Taxonomy" id="1817838"/>
    <lineage>
        <taxon>Bacteria</taxon>
        <taxon>Candidatus Doudnaibacteriota</taxon>
    </lineage>
</organism>
<sequence length="289" mass="32800">MPTMQIQEIDPQIWQKAVNFHAKDNFFQQTAWLNLVSDEFGLNNRYFQAEINDSVVFLSLQIKDNKSYSNFIGYGGPIGPQPLSLELLANLITEIESRYKITIARMKLFPDSIVGSLPANWKAEQTSILTIDAEWETQLPKQTRYSIKQAIKNGVEVKLINKNDLGRFYEIYAETMNRVKSSYKTPESLFRRLFEFPNVGFMGAYLNGKLEAACVFLNQGKRSFYWWGASTLAARKCSANYLILFSATKKLQATGVKALDMASSNNQGVGSFKARFGAELKPFLLYQNG</sequence>
<gene>
    <name evidence="7" type="ORF">A3E29_03315</name>
</gene>
<dbReference type="GO" id="GO:0008360">
    <property type="term" value="P:regulation of cell shape"/>
    <property type="evidence" value="ECO:0007669"/>
    <property type="project" value="UniProtKB-KW"/>
</dbReference>
<name>A0A1F5PJP3_9BACT</name>
<keyword evidence="4" id="KW-0573">Peptidoglycan synthesis</keyword>
<evidence type="ECO:0008006" key="9">
    <source>
        <dbReference type="Google" id="ProtNLM"/>
    </source>
</evidence>
<dbReference type="EMBL" id="MFEY01000007">
    <property type="protein sequence ID" value="OGE90111.1"/>
    <property type="molecule type" value="Genomic_DNA"/>
</dbReference>
<evidence type="ECO:0000313" key="7">
    <source>
        <dbReference type="EMBL" id="OGE90111.1"/>
    </source>
</evidence>
<accession>A0A1F5PJP3</accession>
<dbReference type="SUPFAM" id="SSF55729">
    <property type="entry name" value="Acyl-CoA N-acyltransferases (Nat)"/>
    <property type="match status" value="1"/>
</dbReference>
<keyword evidence="3" id="KW-0133">Cell shape</keyword>
<evidence type="ECO:0000256" key="2">
    <source>
        <dbReference type="ARBA" id="ARBA00022679"/>
    </source>
</evidence>
<dbReference type="PANTHER" id="PTHR36174:SF1">
    <property type="entry name" value="LIPID II:GLYCINE GLYCYLTRANSFERASE"/>
    <property type="match status" value="1"/>
</dbReference>
<dbReference type="AlphaFoldDB" id="A0A1F5PJP3"/>
<dbReference type="GO" id="GO:0009252">
    <property type="term" value="P:peptidoglycan biosynthetic process"/>
    <property type="evidence" value="ECO:0007669"/>
    <property type="project" value="UniProtKB-KW"/>
</dbReference>
<evidence type="ECO:0000256" key="6">
    <source>
        <dbReference type="ARBA" id="ARBA00023316"/>
    </source>
</evidence>
<evidence type="ECO:0000256" key="4">
    <source>
        <dbReference type="ARBA" id="ARBA00022984"/>
    </source>
</evidence>
<protein>
    <recommendedName>
        <fullName evidence="9">BioF2-like acetyltransferase domain-containing protein</fullName>
    </recommendedName>
</protein>
<reference evidence="7 8" key="1">
    <citation type="journal article" date="2016" name="Nat. Commun.">
        <title>Thousands of microbial genomes shed light on interconnected biogeochemical processes in an aquifer system.</title>
        <authorList>
            <person name="Anantharaman K."/>
            <person name="Brown C.T."/>
            <person name="Hug L.A."/>
            <person name="Sharon I."/>
            <person name="Castelle C.J."/>
            <person name="Probst A.J."/>
            <person name="Thomas B.C."/>
            <person name="Singh A."/>
            <person name="Wilkins M.J."/>
            <person name="Karaoz U."/>
            <person name="Brodie E.L."/>
            <person name="Williams K.H."/>
            <person name="Hubbard S.S."/>
            <person name="Banfield J.F."/>
        </authorList>
    </citation>
    <scope>NUCLEOTIDE SEQUENCE [LARGE SCALE GENOMIC DNA]</scope>
</reference>
<dbReference type="Proteomes" id="UP000177682">
    <property type="component" value="Unassembled WGS sequence"/>
</dbReference>
<dbReference type="InterPro" id="IPR016181">
    <property type="entry name" value="Acyl_CoA_acyltransferase"/>
</dbReference>
<dbReference type="InterPro" id="IPR050644">
    <property type="entry name" value="PG_Glycine_Bridge_Synth"/>
</dbReference>
<evidence type="ECO:0000313" key="8">
    <source>
        <dbReference type="Proteomes" id="UP000177682"/>
    </source>
</evidence>
<dbReference type="PANTHER" id="PTHR36174">
    <property type="entry name" value="LIPID II:GLYCINE GLYCYLTRANSFERASE"/>
    <property type="match status" value="1"/>
</dbReference>
<keyword evidence="2" id="KW-0808">Transferase</keyword>
<dbReference type="Gene3D" id="3.40.630.30">
    <property type="match status" value="1"/>
</dbReference>
<evidence type="ECO:0000256" key="1">
    <source>
        <dbReference type="ARBA" id="ARBA00009943"/>
    </source>
</evidence>
<proteinExistence type="inferred from homology"/>
<evidence type="ECO:0000256" key="5">
    <source>
        <dbReference type="ARBA" id="ARBA00023315"/>
    </source>
</evidence>
<keyword evidence="6" id="KW-0961">Cell wall biogenesis/degradation</keyword>
<dbReference type="Pfam" id="PF02388">
    <property type="entry name" value="FemAB"/>
    <property type="match status" value="1"/>
</dbReference>
<keyword evidence="5" id="KW-0012">Acyltransferase</keyword>
<evidence type="ECO:0000256" key="3">
    <source>
        <dbReference type="ARBA" id="ARBA00022960"/>
    </source>
</evidence>
<dbReference type="GO" id="GO:0071555">
    <property type="term" value="P:cell wall organization"/>
    <property type="evidence" value="ECO:0007669"/>
    <property type="project" value="UniProtKB-KW"/>
</dbReference>